<dbReference type="Pfam" id="PF20330">
    <property type="entry name" value="DUF6625"/>
    <property type="match status" value="1"/>
</dbReference>
<reference evidence="1 2" key="1">
    <citation type="journal article" date="2017" name="Genome Med.">
        <title>A novel Ruminococcus gnavus clade enriched in inflammatory bowel disease patients.</title>
        <authorList>
            <person name="Hall A.B."/>
            <person name="Yassour M."/>
            <person name="Sauk J."/>
            <person name="Garner A."/>
            <person name="Jiang X."/>
            <person name="Arthur T."/>
            <person name="Lagoudas G.K."/>
            <person name="Vatanen T."/>
            <person name="Fornelos N."/>
            <person name="Wilson R."/>
            <person name="Bertha M."/>
            <person name="Cohen M."/>
            <person name="Garber J."/>
            <person name="Khalili H."/>
            <person name="Gevers D."/>
            <person name="Ananthakrishnan A.N."/>
            <person name="Kugathasan S."/>
            <person name="Lander E.S."/>
            <person name="Blainey P."/>
            <person name="Vlamakis H."/>
            <person name="Xavier R.J."/>
            <person name="Huttenhower C."/>
        </authorList>
    </citation>
    <scope>NUCLEOTIDE SEQUENCE [LARGE SCALE GENOMIC DNA]</scope>
    <source>
        <strain evidence="1 2">RJX1118</strain>
    </source>
</reference>
<comment type="caution">
    <text evidence="1">The sequence shown here is derived from an EMBL/GenBank/DDBJ whole genome shotgun (WGS) entry which is preliminary data.</text>
</comment>
<organism evidence="1 2">
    <name type="scientific">Mediterraneibacter gnavus</name>
    <name type="common">Ruminococcus gnavus</name>
    <dbReference type="NCBI Taxonomy" id="33038"/>
    <lineage>
        <taxon>Bacteria</taxon>
        <taxon>Bacillati</taxon>
        <taxon>Bacillota</taxon>
        <taxon>Clostridia</taxon>
        <taxon>Lachnospirales</taxon>
        <taxon>Lachnospiraceae</taxon>
        <taxon>Mediterraneibacter</taxon>
    </lineage>
</organism>
<dbReference type="RefSeq" id="WP_101879495.1">
    <property type="nucleotide sequence ID" value="NZ_NIHM01000007.1"/>
</dbReference>
<dbReference type="EMBL" id="NIHM01000007">
    <property type="protein sequence ID" value="PLT55863.1"/>
    <property type="molecule type" value="Genomic_DNA"/>
</dbReference>
<dbReference type="Proteomes" id="UP000234849">
    <property type="component" value="Unassembled WGS sequence"/>
</dbReference>
<name>A0A2N5NJ20_MEDGN</name>
<accession>A0A2N5NJ20</accession>
<proteinExistence type="predicted"/>
<evidence type="ECO:0000313" key="1">
    <source>
        <dbReference type="EMBL" id="PLT55863.1"/>
    </source>
</evidence>
<evidence type="ECO:0000313" key="2">
    <source>
        <dbReference type="Proteomes" id="UP000234849"/>
    </source>
</evidence>
<gene>
    <name evidence="1" type="ORF">CDL18_06700</name>
</gene>
<dbReference type="AlphaFoldDB" id="A0A2N5NJ20"/>
<protein>
    <submittedName>
        <fullName evidence="1">Uncharacterized protein</fullName>
    </submittedName>
</protein>
<dbReference type="InterPro" id="IPR046733">
    <property type="entry name" value="DUF6625"/>
</dbReference>
<sequence>MKIAIIVPYFGKMPNYFQLFLNSCASNKKFDWLIFSDDKTKYDYPENVHFIHMTFQECQEIVQTKFDFQIELRRPQKLCDYKCAYGLIFEQFLQDYDWWGHCDLDQIFGDLEAFVTEDMLRSYDKIGSLGHLTLYRNTLDNCKVFMSPLNGRSRYREVFESQKGCAFDEWLPDNINEIYINSGRPIMLENMGADVNSYYTQFSLTTFDLKKRKYIQSDIRNSIFMLEKGKLFQIYTGKTGLEKTEYPYVHLQKRKMKDIRSDFNAKDYYIIPNCFVDKTNNPGKLLLKSKKWKVLNYQYFKVKAQSLRYRMKSGDWTFSSVFKM</sequence>